<accession>A0A915NPE2</accession>
<name>A0A915NPE2_9BILA</name>
<dbReference type="CDD" id="cd00637">
    <property type="entry name" value="7tm_classA_rhodopsin-like"/>
    <property type="match status" value="1"/>
</dbReference>
<sequence length="809" mass="91055">MNNPNSSTGETSMTLDQLLAKNGIKVADKQSTSTSQGSHVNFSFTGQNAGRNFAHPSANSGNQASSSVCIAGMIELANRTIVVFRNKTSSTASQNFFSEWILKSFNLSEKSIKDISQISTVQDYYVAFIVLSDKRSFENILAIYRSTTFNANQFIIIPASEILIEGTIEMRRQQQKQNGGKVSNESVPNLNTCFLSLLGHSLPQTSSGSSSQNLNQNRPPQPGQLDSNRILWENIAAAMIPEYRRILATNSVPYRFSDSFSPLSNSPTNSEPNVNNMASPLSNESISRVKDMLNLPKEELFAKLQSEPLSFFKNLKELPDEYATVVYEAFAMHWDRIDKKILHAQSVMDSLTPRCKGREAYDYIEPLVDLVNKTTVGLEIKDDNEAKNLKILFGHRLVIEATLIAEIDHVLDIALKVSENLDPNNVSEDEGDNKIGSLRADSLYLSDVFFDVSEKDRTIRFYHGWMTLPFTIIAIPLTLLFITANIRAIKAHRVSRKFHVLLVNRAIGDLSAIICSLISIIYVLAVEHINPSWLTLLNTLFTACFWSGLVTYTSIGLLKLYGIAEPLKYKKKVTMESWLVFILIFGATMGFTILVKIEILAELTGCKVENFFLIKKAKERAKTLNADNTSRQQRSVRKRFKFPMIKLTLGVTTFTIFHFPYAIWNVALTFADGCYFVLHYNKMQSLLGIIRSIVLLRIIVDSFLGFFMDKEIRHQLFTLLHLHRLGITTSELFSPTTTVKLSTTTNSIIISSESTPDSFDTVTNLDEKLKSLKEKRTVSARISSEKVLNSQHRRCSDKSEYANTKNVKF</sequence>
<keyword evidence="2" id="KW-1133">Transmembrane helix</keyword>
<feature type="region of interest" description="Disordered" evidence="1">
    <location>
        <begin position="204"/>
        <end position="226"/>
    </location>
</feature>
<dbReference type="Proteomes" id="UP000887560">
    <property type="component" value="Unplaced"/>
</dbReference>
<evidence type="ECO:0000256" key="1">
    <source>
        <dbReference type="SAM" id="MobiDB-lite"/>
    </source>
</evidence>
<feature type="transmembrane region" description="Helical" evidence="2">
    <location>
        <begin position="533"/>
        <end position="558"/>
    </location>
</feature>
<reference evidence="4" key="1">
    <citation type="submission" date="2022-11" db="UniProtKB">
        <authorList>
            <consortium name="WormBaseParasite"/>
        </authorList>
    </citation>
    <scope>IDENTIFICATION</scope>
</reference>
<feature type="compositionally biased region" description="Low complexity" evidence="1">
    <location>
        <begin position="204"/>
        <end position="217"/>
    </location>
</feature>
<keyword evidence="2" id="KW-0812">Transmembrane</keyword>
<dbReference type="AlphaFoldDB" id="A0A915NPE2"/>
<dbReference type="SUPFAM" id="SSF81321">
    <property type="entry name" value="Family A G protein-coupled receptor-like"/>
    <property type="match status" value="1"/>
</dbReference>
<keyword evidence="2" id="KW-0472">Membrane</keyword>
<proteinExistence type="predicted"/>
<keyword evidence="3" id="KW-1185">Reference proteome</keyword>
<feature type="transmembrane region" description="Helical" evidence="2">
    <location>
        <begin position="684"/>
        <end position="707"/>
    </location>
</feature>
<feature type="transmembrane region" description="Helical" evidence="2">
    <location>
        <begin position="578"/>
        <end position="597"/>
    </location>
</feature>
<dbReference type="Gene3D" id="1.20.1070.10">
    <property type="entry name" value="Rhodopsin 7-helix transmembrane proteins"/>
    <property type="match status" value="1"/>
</dbReference>
<evidence type="ECO:0000313" key="4">
    <source>
        <dbReference type="WBParaSite" id="scf7180000419163.g3462"/>
    </source>
</evidence>
<organism evidence="3 4">
    <name type="scientific">Meloidogyne floridensis</name>
    <dbReference type="NCBI Taxonomy" id="298350"/>
    <lineage>
        <taxon>Eukaryota</taxon>
        <taxon>Metazoa</taxon>
        <taxon>Ecdysozoa</taxon>
        <taxon>Nematoda</taxon>
        <taxon>Chromadorea</taxon>
        <taxon>Rhabditida</taxon>
        <taxon>Tylenchina</taxon>
        <taxon>Tylenchomorpha</taxon>
        <taxon>Tylenchoidea</taxon>
        <taxon>Meloidogynidae</taxon>
        <taxon>Meloidogyninae</taxon>
        <taxon>Meloidogyne</taxon>
    </lineage>
</organism>
<dbReference type="WBParaSite" id="scf7180000419163.g3462">
    <property type="protein sequence ID" value="scf7180000419163.g3462"/>
    <property type="gene ID" value="scf7180000419163.g3462"/>
</dbReference>
<evidence type="ECO:0000313" key="3">
    <source>
        <dbReference type="Proteomes" id="UP000887560"/>
    </source>
</evidence>
<protein>
    <submittedName>
        <fullName evidence="4">G_PROTEIN_RECEP_F1_2 domain-containing protein</fullName>
    </submittedName>
</protein>
<evidence type="ECO:0000256" key="2">
    <source>
        <dbReference type="SAM" id="Phobius"/>
    </source>
</evidence>
<feature type="transmembrane region" description="Helical" evidence="2">
    <location>
        <begin position="506"/>
        <end position="526"/>
    </location>
</feature>
<feature type="transmembrane region" description="Helical" evidence="2">
    <location>
        <begin position="465"/>
        <end position="486"/>
    </location>
</feature>